<organism evidence="1 2">
    <name type="scientific">Ceratopteris richardii</name>
    <name type="common">Triangle waterfern</name>
    <dbReference type="NCBI Taxonomy" id="49495"/>
    <lineage>
        <taxon>Eukaryota</taxon>
        <taxon>Viridiplantae</taxon>
        <taxon>Streptophyta</taxon>
        <taxon>Embryophyta</taxon>
        <taxon>Tracheophyta</taxon>
        <taxon>Polypodiopsida</taxon>
        <taxon>Polypodiidae</taxon>
        <taxon>Polypodiales</taxon>
        <taxon>Pteridineae</taxon>
        <taxon>Pteridaceae</taxon>
        <taxon>Parkerioideae</taxon>
        <taxon>Ceratopteris</taxon>
    </lineage>
</organism>
<comment type="caution">
    <text evidence="1">The sequence shown here is derived from an EMBL/GenBank/DDBJ whole genome shotgun (WGS) entry which is preliminary data.</text>
</comment>
<dbReference type="Proteomes" id="UP000825935">
    <property type="component" value="Chromosome 3"/>
</dbReference>
<keyword evidence="2" id="KW-1185">Reference proteome</keyword>
<sequence>MILLFISLWYTLVSLPCLQVFESHDS</sequence>
<dbReference type="EMBL" id="CM035408">
    <property type="protein sequence ID" value="KAH7442757.1"/>
    <property type="molecule type" value="Genomic_DNA"/>
</dbReference>
<accession>A0A8T2V2U3</accession>
<evidence type="ECO:0000313" key="1">
    <source>
        <dbReference type="EMBL" id="KAH7442757.1"/>
    </source>
</evidence>
<gene>
    <name evidence="1" type="ORF">KP509_03G102900</name>
</gene>
<evidence type="ECO:0000313" key="2">
    <source>
        <dbReference type="Proteomes" id="UP000825935"/>
    </source>
</evidence>
<reference evidence="1" key="1">
    <citation type="submission" date="2021-08" db="EMBL/GenBank/DDBJ databases">
        <title>WGS assembly of Ceratopteris richardii.</title>
        <authorList>
            <person name="Marchant D.B."/>
            <person name="Chen G."/>
            <person name="Jenkins J."/>
            <person name="Shu S."/>
            <person name="Leebens-Mack J."/>
            <person name="Grimwood J."/>
            <person name="Schmutz J."/>
            <person name="Soltis P."/>
            <person name="Soltis D."/>
            <person name="Chen Z.-H."/>
        </authorList>
    </citation>
    <scope>NUCLEOTIDE SEQUENCE</scope>
    <source>
        <strain evidence="1">Whitten #5841</strain>
        <tissue evidence="1">Leaf</tissue>
    </source>
</reference>
<proteinExistence type="predicted"/>
<name>A0A8T2V2U3_CERRI</name>
<dbReference type="AlphaFoldDB" id="A0A8T2V2U3"/>
<protein>
    <submittedName>
        <fullName evidence="1">Uncharacterized protein</fullName>
    </submittedName>
</protein>